<evidence type="ECO:0000256" key="3">
    <source>
        <dbReference type="ARBA" id="ARBA00022448"/>
    </source>
</evidence>
<keyword evidence="3" id="KW-0813">Transport</keyword>
<evidence type="ECO:0000256" key="4">
    <source>
        <dbReference type="ARBA" id="ARBA00023054"/>
    </source>
</evidence>
<feature type="domain" description="Multidrug resistance protein MdtA-like C-terminal permuted SH3" evidence="6">
    <location>
        <begin position="286"/>
        <end position="344"/>
    </location>
</feature>
<dbReference type="Proteomes" id="UP000683401">
    <property type="component" value="Chromosome"/>
</dbReference>
<dbReference type="EMBL" id="CP076668">
    <property type="protein sequence ID" value="QWU80996.1"/>
    <property type="molecule type" value="Genomic_DNA"/>
</dbReference>
<dbReference type="InterPro" id="IPR058625">
    <property type="entry name" value="MdtA-like_BSH"/>
</dbReference>
<dbReference type="InterPro" id="IPR058627">
    <property type="entry name" value="MdtA-like_C"/>
</dbReference>
<sequence>MNTLSFISALCNRKSLLAVSLLASAVSGGLLFVSEHSMATQPLAQPAVALTVTVAVATQAKWPVTLEASGVIAPWQEAVIGSQVSGLRLDEILVNVGDHVRRGQLLATFDSELLETDKARLKASWEQAEANRQRALQLKGTGSLSEQEVLQYLTQADVAKALLQSTLLQLRYARVTAPDDGVISARNATLGIVSASGQELFRMIRQSRLEWRGEMTAIQLSGIKPGQRVDLTLPDDTCATALVRQIAPSLDSQTRLGIVYADIEPGSAARAGMYPLGRVTLAESPAVIVPAGSVAVRDGRSYVPKLPAGDRVSLQAVTVGRRQGAEVEITSGLRVGDKVVVQGAGFLNEGDRVHVVAAPDVTKE</sequence>
<evidence type="ECO:0000259" key="5">
    <source>
        <dbReference type="Pfam" id="PF25917"/>
    </source>
</evidence>
<dbReference type="PANTHER" id="PTHR30469">
    <property type="entry name" value="MULTIDRUG RESISTANCE PROTEIN MDTA"/>
    <property type="match status" value="1"/>
</dbReference>
<comment type="similarity">
    <text evidence="2">Belongs to the membrane fusion protein (MFP) (TC 8.A.1) family.</text>
</comment>
<name>A0ABX8HNJ1_9PSED</name>
<feature type="domain" description="Multidrug resistance protein MdtA-like barrel-sandwich hybrid" evidence="5">
    <location>
        <begin position="78"/>
        <end position="201"/>
    </location>
</feature>
<protein>
    <submittedName>
        <fullName evidence="7">Efflux RND transporter periplasmic adaptor subunit</fullName>
    </submittedName>
</protein>
<dbReference type="InterPro" id="IPR006143">
    <property type="entry name" value="RND_pump_MFP"/>
</dbReference>
<accession>A0ABX8HNJ1</accession>
<organism evidence="7 8">
    <name type="scientific">Pseudomonas lijiangensis</name>
    <dbReference type="NCBI Taxonomy" id="2995658"/>
    <lineage>
        <taxon>Bacteria</taxon>
        <taxon>Pseudomonadati</taxon>
        <taxon>Pseudomonadota</taxon>
        <taxon>Gammaproteobacteria</taxon>
        <taxon>Pseudomonadales</taxon>
        <taxon>Pseudomonadaceae</taxon>
        <taxon>Pseudomonas</taxon>
    </lineage>
</organism>
<evidence type="ECO:0000256" key="2">
    <source>
        <dbReference type="ARBA" id="ARBA00009477"/>
    </source>
</evidence>
<evidence type="ECO:0000256" key="1">
    <source>
        <dbReference type="ARBA" id="ARBA00004196"/>
    </source>
</evidence>
<dbReference type="Pfam" id="PF25967">
    <property type="entry name" value="RND-MFP_C"/>
    <property type="match status" value="1"/>
</dbReference>
<reference evidence="8" key="1">
    <citation type="submission" date="2021-06" db="EMBL/GenBank/DDBJ databases">
        <title>Identification of Pseudomonas cichorii causing bacterial leaf black spot of flue-cured tobacco, a new disease in China.</title>
        <authorList>
            <person name="Lu C.-H."/>
        </authorList>
    </citation>
    <scope>NUCLEOTIDE SEQUENCE [LARGE SCALE GENOMIC DNA]</scope>
    <source>
        <strain evidence="8">LJ2</strain>
    </source>
</reference>
<evidence type="ECO:0000313" key="8">
    <source>
        <dbReference type="Proteomes" id="UP000683401"/>
    </source>
</evidence>
<evidence type="ECO:0000259" key="6">
    <source>
        <dbReference type="Pfam" id="PF25967"/>
    </source>
</evidence>
<dbReference type="NCBIfam" id="TIGR01730">
    <property type="entry name" value="RND_mfp"/>
    <property type="match status" value="1"/>
</dbReference>
<keyword evidence="4" id="KW-0175">Coiled coil</keyword>
<comment type="subcellular location">
    <subcellularLocation>
        <location evidence="1">Cell envelope</location>
    </subcellularLocation>
</comment>
<evidence type="ECO:0000313" key="7">
    <source>
        <dbReference type="EMBL" id="QWU80996.1"/>
    </source>
</evidence>
<proteinExistence type="inferred from homology"/>
<gene>
    <name evidence="7" type="ORF">KQP88_12970</name>
</gene>
<keyword evidence="8" id="KW-1185">Reference proteome</keyword>
<dbReference type="PANTHER" id="PTHR30469:SF15">
    <property type="entry name" value="HLYD FAMILY OF SECRETION PROTEINS"/>
    <property type="match status" value="1"/>
</dbReference>
<dbReference type="RefSeq" id="WP_216703258.1">
    <property type="nucleotide sequence ID" value="NZ_CP076668.1"/>
</dbReference>
<dbReference type="Pfam" id="PF25917">
    <property type="entry name" value="BSH_RND"/>
    <property type="match status" value="1"/>
</dbReference>